<keyword evidence="8 10" id="KW-0675">Receptor</keyword>
<feature type="compositionally biased region" description="Low complexity" evidence="11">
    <location>
        <begin position="49"/>
        <end position="82"/>
    </location>
</feature>
<feature type="domain" description="NR LBD" evidence="13">
    <location>
        <begin position="366"/>
        <end position="610"/>
    </location>
</feature>
<dbReference type="PANTHER" id="PTHR24085">
    <property type="entry name" value="NUCLEAR HORMONE RECEPTOR"/>
    <property type="match status" value="1"/>
</dbReference>
<dbReference type="KEGG" id="spu:574567"/>
<dbReference type="PRINTS" id="PR00546">
    <property type="entry name" value="THYROIDHORMR"/>
</dbReference>
<keyword evidence="5 10" id="KW-0805">Transcription regulation</keyword>
<dbReference type="CDD" id="cd06964">
    <property type="entry name" value="NR_DBD_RAR"/>
    <property type="match status" value="1"/>
</dbReference>
<dbReference type="InterPro" id="IPR035500">
    <property type="entry name" value="NHR-like_dom_sf"/>
</dbReference>
<dbReference type="SMART" id="SM00399">
    <property type="entry name" value="ZnF_C4"/>
    <property type="match status" value="1"/>
</dbReference>
<evidence type="ECO:0000256" key="2">
    <source>
        <dbReference type="ARBA" id="ARBA00022723"/>
    </source>
</evidence>
<dbReference type="InterPro" id="IPR047159">
    <property type="entry name" value="NR_DBD_RAR"/>
</dbReference>
<dbReference type="GO" id="GO:0000981">
    <property type="term" value="F:DNA-binding transcription factor activity, RNA polymerase II-specific"/>
    <property type="evidence" value="ECO:0000318"/>
    <property type="project" value="GO_Central"/>
</dbReference>
<dbReference type="InParanoid" id="A0A7M7HLW9"/>
<feature type="compositionally biased region" description="Polar residues" evidence="11">
    <location>
        <begin position="159"/>
        <end position="179"/>
    </location>
</feature>
<dbReference type="GO" id="GO:0035259">
    <property type="term" value="F:nuclear glucocorticoid receptor binding"/>
    <property type="evidence" value="ECO:0000318"/>
    <property type="project" value="GO_Central"/>
</dbReference>
<evidence type="ECO:0000259" key="12">
    <source>
        <dbReference type="PROSITE" id="PS51030"/>
    </source>
</evidence>
<feature type="compositionally biased region" description="Pro residues" evidence="11">
    <location>
        <begin position="254"/>
        <end position="265"/>
    </location>
</feature>
<dbReference type="FunCoup" id="A0A7M7HLW9">
    <property type="interactions" value="838"/>
</dbReference>
<evidence type="ECO:0000256" key="8">
    <source>
        <dbReference type="ARBA" id="ARBA00023170"/>
    </source>
</evidence>
<keyword evidence="7 10" id="KW-0804">Transcription</keyword>
<evidence type="ECO:0000256" key="6">
    <source>
        <dbReference type="ARBA" id="ARBA00023125"/>
    </source>
</evidence>
<dbReference type="GO" id="GO:0004879">
    <property type="term" value="F:nuclear receptor activity"/>
    <property type="evidence" value="ECO:0007669"/>
    <property type="project" value="InterPro"/>
</dbReference>
<keyword evidence="15" id="KW-1185">Reference proteome</keyword>
<dbReference type="InterPro" id="IPR013088">
    <property type="entry name" value="Znf_NHR/GATA"/>
</dbReference>
<feature type="compositionally biased region" description="Polar residues" evidence="11">
    <location>
        <begin position="37"/>
        <end position="47"/>
    </location>
</feature>
<name>A0A7M7HLW9_STRPU</name>
<dbReference type="GO" id="GO:0071376">
    <property type="term" value="P:cellular response to corticotropin-releasing hormone stimulus"/>
    <property type="evidence" value="ECO:0000318"/>
    <property type="project" value="GO_Central"/>
</dbReference>
<feature type="compositionally biased region" description="Low complexity" evidence="11">
    <location>
        <begin position="134"/>
        <end position="158"/>
    </location>
</feature>
<keyword evidence="4 10" id="KW-0862">Zinc</keyword>
<evidence type="ECO:0000259" key="13">
    <source>
        <dbReference type="PROSITE" id="PS51843"/>
    </source>
</evidence>
<dbReference type="InterPro" id="IPR001723">
    <property type="entry name" value="Nuclear_hrmn_rcpt"/>
</dbReference>
<comment type="subcellular location">
    <subcellularLocation>
        <location evidence="10">Nucleus</location>
    </subcellularLocation>
</comment>
<dbReference type="Gene3D" id="1.10.565.10">
    <property type="entry name" value="Retinoid X Receptor"/>
    <property type="match status" value="1"/>
</dbReference>
<keyword evidence="9 10" id="KW-0539">Nucleus</keyword>
<dbReference type="Proteomes" id="UP000007110">
    <property type="component" value="Unassembled WGS sequence"/>
</dbReference>
<proteinExistence type="inferred from homology"/>
<dbReference type="SUPFAM" id="SSF57716">
    <property type="entry name" value="Glucocorticoid receptor-like (DNA-binding domain)"/>
    <property type="match status" value="1"/>
</dbReference>
<feature type="region of interest" description="Disordered" evidence="11">
    <location>
        <begin position="1"/>
        <end position="188"/>
    </location>
</feature>
<feature type="compositionally biased region" description="Polar residues" evidence="11">
    <location>
        <begin position="240"/>
        <end position="251"/>
    </location>
</feature>
<evidence type="ECO:0000256" key="5">
    <source>
        <dbReference type="ARBA" id="ARBA00023015"/>
    </source>
</evidence>
<feature type="region of interest" description="Disordered" evidence="11">
    <location>
        <begin position="385"/>
        <end position="407"/>
    </location>
</feature>
<dbReference type="InterPro" id="IPR000536">
    <property type="entry name" value="Nucl_hrmn_rcpt_lig-bd"/>
</dbReference>
<feature type="compositionally biased region" description="Low complexity" evidence="11">
    <location>
        <begin position="97"/>
        <end position="117"/>
    </location>
</feature>
<dbReference type="GeneID" id="574567"/>
<evidence type="ECO:0000313" key="15">
    <source>
        <dbReference type="Proteomes" id="UP000007110"/>
    </source>
</evidence>
<organism evidence="14 15">
    <name type="scientific">Strongylocentrotus purpuratus</name>
    <name type="common">Purple sea urchin</name>
    <dbReference type="NCBI Taxonomy" id="7668"/>
    <lineage>
        <taxon>Eukaryota</taxon>
        <taxon>Metazoa</taxon>
        <taxon>Echinodermata</taxon>
        <taxon>Eleutherozoa</taxon>
        <taxon>Echinozoa</taxon>
        <taxon>Echinoidea</taxon>
        <taxon>Euechinoidea</taxon>
        <taxon>Echinacea</taxon>
        <taxon>Camarodonta</taxon>
        <taxon>Echinidea</taxon>
        <taxon>Strongylocentrotidae</taxon>
        <taxon>Strongylocentrotus</taxon>
    </lineage>
</organism>
<evidence type="ECO:0000256" key="10">
    <source>
        <dbReference type="RuleBase" id="RU004334"/>
    </source>
</evidence>
<keyword evidence="6 10" id="KW-0238">DNA-binding</keyword>
<dbReference type="PANTHER" id="PTHR24085:SF9">
    <property type="match status" value="1"/>
</dbReference>
<sequence>MSGKTERKLQGKSAEDKMRVVSSNQLSTEQDDIKPQVSCTPSTSSAVKPTLLLPPSSPSISTASSPSPSPSTSSLGSPSASSNWAHIKFKIEKKAPRASSSSSSPSSSTASPSPSSSLFHVFPPPTSPHLGHNLPSGSSSSSSSSSTLPPLSSLPSCSGTARSSSIPTVFATPPTQTAGSAFHRKAQEELARKPALKELLQPSKMEPNMSMNYNSMHQGAMPPSYSPGYSPYPCMMPQEGQSASLPTQMQLPNLPHPSPSESPPPPPRVYKPCFVCADKSSGYHYGVSACEGCKGFFRRSVQKNMQYTCHRDQKCIINKVTRNRCQHCRLKKCFEVGMSKECVRNDRNKKKKKNDEVTESLVIPTEIEDILQEVLRAHRDTFPQRPLHPIHNADDEEEGVPNHPVSNFKGQDIDMVMFDYVTDMSSRAIVMVVDFAKKLPGFLSLSTQDQITLLKASCLDIMILRICSRFNPQDASVTFTTGLTLTQGQLKAGGFGSLLDVIFTFASSLSRMHIDETEIALLSAICLISEDRTGLEDAPRIEKMQEPLLEGLRLYVRKRRPKESHFFAKLLMKITDLRCISVKSAEKVFDMKVEFVKEMPALISEMIDKNDDE</sequence>
<evidence type="ECO:0000256" key="4">
    <source>
        <dbReference type="ARBA" id="ARBA00022833"/>
    </source>
</evidence>
<dbReference type="FunFam" id="3.30.50.10:FF:000004">
    <property type="entry name" value="Retinoic acid receptor beta isoform"/>
    <property type="match status" value="1"/>
</dbReference>
<reference evidence="15" key="1">
    <citation type="submission" date="2015-02" db="EMBL/GenBank/DDBJ databases">
        <title>Genome sequencing for Strongylocentrotus purpuratus.</title>
        <authorList>
            <person name="Murali S."/>
            <person name="Liu Y."/>
            <person name="Vee V."/>
            <person name="English A."/>
            <person name="Wang M."/>
            <person name="Skinner E."/>
            <person name="Han Y."/>
            <person name="Muzny D.M."/>
            <person name="Worley K.C."/>
            <person name="Gibbs R.A."/>
        </authorList>
    </citation>
    <scope>NUCLEOTIDE SEQUENCE</scope>
</reference>
<accession>A0A7M7HLW9</accession>
<dbReference type="AlphaFoldDB" id="A0A7M7HLW9"/>
<dbReference type="SMART" id="SM00430">
    <property type="entry name" value="HOLI"/>
    <property type="match status" value="1"/>
</dbReference>
<dbReference type="EnsemblMetazoa" id="XM_011682238">
    <property type="protein sequence ID" value="XP_011680540"/>
    <property type="gene ID" value="LOC574567"/>
</dbReference>
<dbReference type="PRINTS" id="PR00047">
    <property type="entry name" value="STROIDFINGER"/>
</dbReference>
<dbReference type="PROSITE" id="PS51030">
    <property type="entry name" value="NUCLEAR_REC_DBD_2"/>
    <property type="match status" value="1"/>
</dbReference>
<dbReference type="PROSITE" id="PS00031">
    <property type="entry name" value="NUCLEAR_REC_DBD_1"/>
    <property type="match status" value="1"/>
</dbReference>
<keyword evidence="2 10" id="KW-0479">Metal-binding</keyword>
<dbReference type="Gene3D" id="3.30.50.10">
    <property type="entry name" value="Erythroid Transcription Factor GATA-1, subunit A"/>
    <property type="match status" value="1"/>
</dbReference>
<dbReference type="Pfam" id="PF00105">
    <property type="entry name" value="zf-C4"/>
    <property type="match status" value="1"/>
</dbReference>
<dbReference type="InterPro" id="IPR001628">
    <property type="entry name" value="Znf_hrmn_rcpt"/>
</dbReference>
<dbReference type="OrthoDB" id="5771769at2759"/>
<evidence type="ECO:0000256" key="9">
    <source>
        <dbReference type="ARBA" id="ARBA00023242"/>
    </source>
</evidence>
<dbReference type="GO" id="GO:0008270">
    <property type="term" value="F:zinc ion binding"/>
    <property type="evidence" value="ECO:0007669"/>
    <property type="project" value="UniProtKB-KW"/>
</dbReference>
<feature type="region of interest" description="Disordered" evidence="11">
    <location>
        <begin position="240"/>
        <end position="265"/>
    </location>
</feature>
<protein>
    <submittedName>
        <fullName evidence="14">Uncharacterized protein</fullName>
    </submittedName>
</protein>
<dbReference type="GO" id="GO:0006357">
    <property type="term" value="P:regulation of transcription by RNA polymerase II"/>
    <property type="evidence" value="ECO:0000318"/>
    <property type="project" value="GO_Central"/>
</dbReference>
<evidence type="ECO:0000256" key="7">
    <source>
        <dbReference type="ARBA" id="ARBA00023163"/>
    </source>
</evidence>
<evidence type="ECO:0000256" key="11">
    <source>
        <dbReference type="SAM" id="MobiDB-lite"/>
    </source>
</evidence>
<dbReference type="PROSITE" id="PS51843">
    <property type="entry name" value="NR_LBD"/>
    <property type="match status" value="1"/>
</dbReference>
<evidence type="ECO:0000256" key="3">
    <source>
        <dbReference type="ARBA" id="ARBA00022771"/>
    </source>
</evidence>
<dbReference type="PRINTS" id="PR00398">
    <property type="entry name" value="STRDHORMONER"/>
</dbReference>
<feature type="domain" description="Nuclear receptor" evidence="12">
    <location>
        <begin position="270"/>
        <end position="345"/>
    </location>
</feature>
<keyword evidence="3 10" id="KW-0863">Zinc-finger</keyword>
<dbReference type="GO" id="GO:0005667">
    <property type="term" value="C:transcription regulator complex"/>
    <property type="evidence" value="ECO:0000318"/>
    <property type="project" value="GO_Central"/>
</dbReference>
<dbReference type="SUPFAM" id="SSF48508">
    <property type="entry name" value="Nuclear receptor ligand-binding domain"/>
    <property type="match status" value="1"/>
</dbReference>
<evidence type="ECO:0000313" key="14">
    <source>
        <dbReference type="EnsemblMetazoa" id="XP_011680540"/>
    </source>
</evidence>
<dbReference type="GO" id="GO:0000978">
    <property type="term" value="F:RNA polymerase II cis-regulatory region sequence-specific DNA binding"/>
    <property type="evidence" value="ECO:0000318"/>
    <property type="project" value="GO_Central"/>
</dbReference>
<dbReference type="Pfam" id="PF00104">
    <property type="entry name" value="Hormone_recep"/>
    <property type="match status" value="1"/>
</dbReference>
<evidence type="ECO:0000256" key="1">
    <source>
        <dbReference type="ARBA" id="ARBA00008092"/>
    </source>
</evidence>
<reference evidence="14" key="2">
    <citation type="submission" date="2021-01" db="UniProtKB">
        <authorList>
            <consortium name="EnsemblMetazoa"/>
        </authorList>
    </citation>
    <scope>IDENTIFICATION</scope>
</reference>
<feature type="compositionally biased region" description="Basic and acidic residues" evidence="11">
    <location>
        <begin position="1"/>
        <end position="19"/>
    </location>
</feature>
<dbReference type="RefSeq" id="XP_011680540.1">
    <property type="nucleotide sequence ID" value="XM_011682238.2"/>
</dbReference>
<dbReference type="GO" id="GO:0005634">
    <property type="term" value="C:nucleus"/>
    <property type="evidence" value="ECO:0000318"/>
    <property type="project" value="GO_Central"/>
</dbReference>
<comment type="similarity">
    <text evidence="1">Belongs to the nuclear hormone receptor family. NR1 subfamily.</text>
</comment>
<dbReference type="OMA" id="THTHCNI"/>
<dbReference type="InterPro" id="IPR001728">
    <property type="entry name" value="ThyrH_rcpt"/>
</dbReference>